<dbReference type="FunFam" id="2.40.50.180:FF:000002">
    <property type="entry name" value="Chemotaxis protein CheW"/>
    <property type="match status" value="1"/>
</dbReference>
<dbReference type="InterPro" id="IPR002545">
    <property type="entry name" value="CheW-lke_dom"/>
</dbReference>
<keyword evidence="4" id="KW-0145">Chemotaxis</keyword>
<organism evidence="6 7">
    <name type="scientific">Tepidibacter formicigenes DSM 15518</name>
    <dbReference type="NCBI Taxonomy" id="1123349"/>
    <lineage>
        <taxon>Bacteria</taxon>
        <taxon>Bacillati</taxon>
        <taxon>Bacillota</taxon>
        <taxon>Clostridia</taxon>
        <taxon>Peptostreptococcales</taxon>
        <taxon>Peptostreptococcaceae</taxon>
        <taxon>Tepidibacter</taxon>
    </lineage>
</organism>
<reference evidence="7" key="1">
    <citation type="submission" date="2016-11" db="EMBL/GenBank/DDBJ databases">
        <authorList>
            <person name="Varghese N."/>
            <person name="Submissions S."/>
        </authorList>
    </citation>
    <scope>NUCLEOTIDE SEQUENCE [LARGE SCALE GENOMIC DNA]</scope>
    <source>
        <strain evidence="7">DSM 15518</strain>
    </source>
</reference>
<dbReference type="GO" id="GO:0005829">
    <property type="term" value="C:cytosol"/>
    <property type="evidence" value="ECO:0007669"/>
    <property type="project" value="TreeGrafter"/>
</dbReference>
<dbReference type="GO" id="GO:0006935">
    <property type="term" value="P:chemotaxis"/>
    <property type="evidence" value="ECO:0007669"/>
    <property type="project" value="UniProtKB-KW"/>
</dbReference>
<dbReference type="SMART" id="SM00260">
    <property type="entry name" value="CheW"/>
    <property type="match status" value="1"/>
</dbReference>
<dbReference type="Gene3D" id="2.30.30.40">
    <property type="entry name" value="SH3 Domains"/>
    <property type="match status" value="1"/>
</dbReference>
<evidence type="ECO:0000313" key="7">
    <source>
        <dbReference type="Proteomes" id="UP000242497"/>
    </source>
</evidence>
<sequence>MKNNDNQYVIFKLEEEFYGININYVQTIEKMIEITRVPKTESYIKGVINLRGEIVPVIDLRKRFNLDDKEYDKDARIIVNKIDDVLIGFIVDSASEVKDINQEDVDYNVVDDSFNEGFIKGIGKIEDRVIILIDVYKILNMNN</sequence>
<dbReference type="Gene3D" id="2.40.50.180">
    <property type="entry name" value="CheA-289, Domain 4"/>
    <property type="match status" value="1"/>
</dbReference>
<dbReference type="AlphaFoldDB" id="A0A1M6JB29"/>
<evidence type="ECO:0000256" key="2">
    <source>
        <dbReference type="ARBA" id="ARBA00021483"/>
    </source>
</evidence>
<feature type="domain" description="CheW-like" evidence="5">
    <location>
        <begin position="5"/>
        <end position="143"/>
    </location>
</feature>
<name>A0A1M6JB29_9FIRM</name>
<dbReference type="Pfam" id="PF01584">
    <property type="entry name" value="CheW"/>
    <property type="match status" value="1"/>
</dbReference>
<gene>
    <name evidence="6" type="ORF">SAMN02744037_00052</name>
</gene>
<dbReference type="SUPFAM" id="SSF50341">
    <property type="entry name" value="CheW-like"/>
    <property type="match status" value="1"/>
</dbReference>
<evidence type="ECO:0000256" key="3">
    <source>
        <dbReference type="ARBA" id="ARBA00022490"/>
    </source>
</evidence>
<protein>
    <recommendedName>
        <fullName evidence="2">Chemotaxis protein CheW</fullName>
    </recommendedName>
</protein>
<dbReference type="PANTHER" id="PTHR22617">
    <property type="entry name" value="CHEMOTAXIS SENSOR HISTIDINE KINASE-RELATED"/>
    <property type="match status" value="1"/>
</dbReference>
<accession>A0A1M6JB29</accession>
<evidence type="ECO:0000259" key="5">
    <source>
        <dbReference type="PROSITE" id="PS50851"/>
    </source>
</evidence>
<dbReference type="CDD" id="cd00732">
    <property type="entry name" value="CheW"/>
    <property type="match status" value="1"/>
</dbReference>
<evidence type="ECO:0000256" key="1">
    <source>
        <dbReference type="ARBA" id="ARBA00004496"/>
    </source>
</evidence>
<comment type="subcellular location">
    <subcellularLocation>
        <location evidence="1">Cytoplasm</location>
    </subcellularLocation>
</comment>
<evidence type="ECO:0000313" key="6">
    <source>
        <dbReference type="EMBL" id="SHJ43863.1"/>
    </source>
</evidence>
<dbReference type="Proteomes" id="UP000242497">
    <property type="component" value="Unassembled WGS sequence"/>
</dbReference>
<keyword evidence="3" id="KW-0963">Cytoplasm</keyword>
<proteinExistence type="predicted"/>
<dbReference type="InterPro" id="IPR036061">
    <property type="entry name" value="CheW-like_dom_sf"/>
</dbReference>
<dbReference type="OrthoDB" id="9794382at2"/>
<dbReference type="STRING" id="1123349.SAMN02744037_00052"/>
<dbReference type="RefSeq" id="WP_072886408.1">
    <property type="nucleotide sequence ID" value="NZ_FRAE01000004.1"/>
</dbReference>
<keyword evidence="7" id="KW-1185">Reference proteome</keyword>
<dbReference type="PANTHER" id="PTHR22617:SF23">
    <property type="entry name" value="CHEMOTAXIS PROTEIN CHEW"/>
    <property type="match status" value="1"/>
</dbReference>
<dbReference type="GO" id="GO:0007165">
    <property type="term" value="P:signal transduction"/>
    <property type="evidence" value="ECO:0007669"/>
    <property type="project" value="InterPro"/>
</dbReference>
<dbReference type="PROSITE" id="PS50851">
    <property type="entry name" value="CHEW"/>
    <property type="match status" value="1"/>
</dbReference>
<dbReference type="InterPro" id="IPR039315">
    <property type="entry name" value="CheW"/>
</dbReference>
<evidence type="ECO:0000256" key="4">
    <source>
        <dbReference type="ARBA" id="ARBA00022500"/>
    </source>
</evidence>
<dbReference type="EMBL" id="FRAE01000004">
    <property type="protein sequence ID" value="SHJ43863.1"/>
    <property type="molecule type" value="Genomic_DNA"/>
</dbReference>